<sequence length="203" mass="19591">MRKFTKRSAAIATAAVVAVGGAGAAYAAWLLSGGGSGAATAGTAQGLTIKDLNGNHVADDVAVSPAFFPGSTNGVAFTVENPNPFPVRITGIVLTVGDSTNESGCKANNIEVNSGAQLPAAATLVVPAKQGSVNGSSAISYAGALSMVENASDDCQAAAFPITVALAANSGTAPATGSGPANGGGVVVPPGQPGDQVDPVENQ</sequence>
<dbReference type="EMBL" id="JBHTMK010000069">
    <property type="protein sequence ID" value="MFD1373545.1"/>
    <property type="molecule type" value="Genomic_DNA"/>
</dbReference>
<evidence type="ECO:0000313" key="4">
    <source>
        <dbReference type="Proteomes" id="UP001597183"/>
    </source>
</evidence>
<reference evidence="4" key="1">
    <citation type="journal article" date="2019" name="Int. J. Syst. Evol. Microbiol.">
        <title>The Global Catalogue of Microorganisms (GCM) 10K type strain sequencing project: providing services to taxonomists for standard genome sequencing and annotation.</title>
        <authorList>
            <consortium name="The Broad Institute Genomics Platform"/>
            <consortium name="The Broad Institute Genome Sequencing Center for Infectious Disease"/>
            <person name="Wu L."/>
            <person name="Ma J."/>
        </authorList>
    </citation>
    <scope>NUCLEOTIDE SEQUENCE [LARGE SCALE GENOMIC DNA]</scope>
    <source>
        <strain evidence="4">CCM 7526</strain>
    </source>
</reference>
<proteinExistence type="predicted"/>
<dbReference type="RefSeq" id="WP_317790226.1">
    <property type="nucleotide sequence ID" value="NZ_AP028461.1"/>
</dbReference>
<feature type="compositionally biased region" description="Low complexity" evidence="1">
    <location>
        <begin position="187"/>
        <end position="203"/>
    </location>
</feature>
<feature type="chain" id="PRO_5046361556" description="Ribosomally synthesized peptide with SipW-like signal peptide" evidence="2">
    <location>
        <begin position="28"/>
        <end position="203"/>
    </location>
</feature>
<feature type="region of interest" description="Disordered" evidence="1">
    <location>
        <begin position="173"/>
        <end position="203"/>
    </location>
</feature>
<organism evidence="3 4">
    <name type="scientific">Actinoplanes sichuanensis</name>
    <dbReference type="NCBI Taxonomy" id="512349"/>
    <lineage>
        <taxon>Bacteria</taxon>
        <taxon>Bacillati</taxon>
        <taxon>Actinomycetota</taxon>
        <taxon>Actinomycetes</taxon>
        <taxon>Micromonosporales</taxon>
        <taxon>Micromonosporaceae</taxon>
        <taxon>Actinoplanes</taxon>
    </lineage>
</organism>
<keyword evidence="4" id="KW-1185">Reference proteome</keyword>
<evidence type="ECO:0000313" key="3">
    <source>
        <dbReference type="EMBL" id="MFD1373545.1"/>
    </source>
</evidence>
<dbReference type="Proteomes" id="UP001597183">
    <property type="component" value="Unassembled WGS sequence"/>
</dbReference>
<keyword evidence="2" id="KW-0732">Signal</keyword>
<evidence type="ECO:0000256" key="2">
    <source>
        <dbReference type="SAM" id="SignalP"/>
    </source>
</evidence>
<gene>
    <name evidence="3" type="ORF">ACFQ5G_50150</name>
</gene>
<feature type="signal peptide" evidence="2">
    <location>
        <begin position="1"/>
        <end position="27"/>
    </location>
</feature>
<protein>
    <recommendedName>
        <fullName evidence="5">Ribosomally synthesized peptide with SipW-like signal peptide</fullName>
    </recommendedName>
</protein>
<comment type="caution">
    <text evidence="3">The sequence shown here is derived from an EMBL/GenBank/DDBJ whole genome shotgun (WGS) entry which is preliminary data.</text>
</comment>
<name>A0ABW4ATL4_9ACTN</name>
<accession>A0ABW4ATL4</accession>
<evidence type="ECO:0008006" key="5">
    <source>
        <dbReference type="Google" id="ProtNLM"/>
    </source>
</evidence>
<evidence type="ECO:0000256" key="1">
    <source>
        <dbReference type="SAM" id="MobiDB-lite"/>
    </source>
</evidence>